<comment type="caution">
    <text evidence="2">The sequence shown here is derived from an EMBL/GenBank/DDBJ whole genome shotgun (WGS) entry which is preliminary data.</text>
</comment>
<name>A0A815CC77_9BILA</name>
<evidence type="ECO:0000256" key="1">
    <source>
        <dbReference type="SAM" id="MobiDB-lite"/>
    </source>
</evidence>
<feature type="region of interest" description="Disordered" evidence="1">
    <location>
        <begin position="1"/>
        <end position="20"/>
    </location>
</feature>
<feature type="compositionally biased region" description="Polar residues" evidence="1">
    <location>
        <begin position="1"/>
        <end position="10"/>
    </location>
</feature>
<dbReference type="Proteomes" id="UP000663824">
    <property type="component" value="Unassembled WGS sequence"/>
</dbReference>
<gene>
    <name evidence="2" type="ORF">CJN711_LOCUS16018</name>
    <name evidence="3" type="ORF">KQP761_LOCUS20575</name>
    <name evidence="4" type="ORF">MBJ925_LOCUS2000</name>
</gene>
<dbReference type="EMBL" id="CAJNOV010007351">
    <property type="protein sequence ID" value="CAF1281734.1"/>
    <property type="molecule type" value="Genomic_DNA"/>
</dbReference>
<protein>
    <submittedName>
        <fullName evidence="2">Uncharacterized protein</fullName>
    </submittedName>
</protein>
<sequence length="68" mass="7565">MTHQFVTADSVSDDKTLASPTNTDYYRIHENIADGMNDNVNGRQISTNYGETLPVNSNQKSSSIFHCL</sequence>
<evidence type="ECO:0000313" key="4">
    <source>
        <dbReference type="EMBL" id="CAF1920722.1"/>
    </source>
</evidence>
<dbReference type="AlphaFoldDB" id="A0A815CC77"/>
<dbReference type="Proteomes" id="UP000663855">
    <property type="component" value="Unassembled WGS sequence"/>
</dbReference>
<proteinExistence type="predicted"/>
<evidence type="ECO:0000313" key="5">
    <source>
        <dbReference type="Proteomes" id="UP000663855"/>
    </source>
</evidence>
<organism evidence="2 5">
    <name type="scientific">Rotaria magnacalcarata</name>
    <dbReference type="NCBI Taxonomy" id="392030"/>
    <lineage>
        <taxon>Eukaryota</taxon>
        <taxon>Metazoa</taxon>
        <taxon>Spiralia</taxon>
        <taxon>Gnathifera</taxon>
        <taxon>Rotifera</taxon>
        <taxon>Eurotatoria</taxon>
        <taxon>Bdelloidea</taxon>
        <taxon>Philodinida</taxon>
        <taxon>Philodinidae</taxon>
        <taxon>Rotaria</taxon>
    </lineage>
</organism>
<dbReference type="EMBL" id="CAJNRE010000131">
    <property type="protein sequence ID" value="CAF1920722.1"/>
    <property type="molecule type" value="Genomic_DNA"/>
</dbReference>
<evidence type="ECO:0000313" key="3">
    <source>
        <dbReference type="EMBL" id="CAF1585211.1"/>
    </source>
</evidence>
<reference evidence="2" key="1">
    <citation type="submission" date="2021-02" db="EMBL/GenBank/DDBJ databases">
        <authorList>
            <person name="Nowell W R."/>
        </authorList>
    </citation>
    <scope>NUCLEOTIDE SEQUENCE</scope>
</reference>
<evidence type="ECO:0000313" key="2">
    <source>
        <dbReference type="EMBL" id="CAF1281734.1"/>
    </source>
</evidence>
<dbReference type="EMBL" id="CAJNOW010010672">
    <property type="protein sequence ID" value="CAF1585211.1"/>
    <property type="molecule type" value="Genomic_DNA"/>
</dbReference>
<dbReference type="Proteomes" id="UP000663834">
    <property type="component" value="Unassembled WGS sequence"/>
</dbReference>
<accession>A0A815CC77</accession>